<keyword evidence="3" id="KW-1185">Reference proteome</keyword>
<feature type="compositionally biased region" description="Low complexity" evidence="1">
    <location>
        <begin position="1"/>
        <end position="23"/>
    </location>
</feature>
<proteinExistence type="predicted"/>
<dbReference type="PATRIC" id="fig|1227492.4.peg.3488"/>
<dbReference type="GO" id="GO:0008168">
    <property type="term" value="F:methyltransferase activity"/>
    <property type="evidence" value="ECO:0007669"/>
    <property type="project" value="UniProtKB-KW"/>
</dbReference>
<dbReference type="Pfam" id="PF13489">
    <property type="entry name" value="Methyltransf_23"/>
    <property type="match status" value="1"/>
</dbReference>
<dbReference type="CDD" id="cd02440">
    <property type="entry name" value="AdoMet_MTases"/>
    <property type="match status" value="1"/>
</dbReference>
<dbReference type="EMBL" id="AOIN01000092">
    <property type="protein sequence ID" value="ELY94894.1"/>
    <property type="molecule type" value="Genomic_DNA"/>
</dbReference>
<dbReference type="STRING" id="1227492.C482_17503"/>
<keyword evidence="2" id="KW-0808">Transferase</keyword>
<reference evidence="2 3" key="1">
    <citation type="journal article" date="2014" name="PLoS Genet.">
        <title>Phylogenetically driven sequencing of extremely halophilic archaea reveals strategies for static and dynamic osmo-response.</title>
        <authorList>
            <person name="Becker E.A."/>
            <person name="Seitzer P.M."/>
            <person name="Tritt A."/>
            <person name="Larsen D."/>
            <person name="Krusor M."/>
            <person name="Yao A.I."/>
            <person name="Wu D."/>
            <person name="Madern D."/>
            <person name="Eisen J.A."/>
            <person name="Darling A.E."/>
            <person name="Facciotti M.T."/>
        </authorList>
    </citation>
    <scope>NUCLEOTIDE SEQUENCE [LARGE SCALE GENOMIC DNA]</scope>
    <source>
        <strain evidence="2 3">JCM 10990</strain>
    </source>
</reference>
<dbReference type="Gene3D" id="3.40.50.150">
    <property type="entry name" value="Vaccinia Virus protein VP39"/>
    <property type="match status" value="1"/>
</dbReference>
<comment type="caution">
    <text evidence="2">The sequence shown here is derived from an EMBL/GenBank/DDBJ whole genome shotgun (WGS) entry which is preliminary data.</text>
</comment>
<keyword evidence="2" id="KW-0489">Methyltransferase</keyword>
<evidence type="ECO:0000313" key="3">
    <source>
        <dbReference type="Proteomes" id="UP000011693"/>
    </source>
</evidence>
<protein>
    <submittedName>
        <fullName evidence="2">Type 11 methyltransferase</fullName>
    </submittedName>
</protein>
<dbReference type="GO" id="GO:0032259">
    <property type="term" value="P:methylation"/>
    <property type="evidence" value="ECO:0007669"/>
    <property type="project" value="UniProtKB-KW"/>
</dbReference>
<accession>M0A8N4</accession>
<dbReference type="OrthoDB" id="182741at2157"/>
<feature type="region of interest" description="Disordered" evidence="1">
    <location>
        <begin position="146"/>
        <end position="168"/>
    </location>
</feature>
<dbReference type="SUPFAM" id="SSF53335">
    <property type="entry name" value="S-adenosyl-L-methionine-dependent methyltransferases"/>
    <property type="match status" value="1"/>
</dbReference>
<dbReference type="InterPro" id="IPR029063">
    <property type="entry name" value="SAM-dependent_MTases_sf"/>
</dbReference>
<evidence type="ECO:0000256" key="1">
    <source>
        <dbReference type="SAM" id="MobiDB-lite"/>
    </source>
</evidence>
<evidence type="ECO:0000313" key="2">
    <source>
        <dbReference type="EMBL" id="ELY94894.1"/>
    </source>
</evidence>
<gene>
    <name evidence="2" type="ORF">C482_17503</name>
</gene>
<sequence>MSMVSDSDSNTSSDSDSTSTSQSRLGLESESAQEFYGRWARLYDLIARQTPGIARLRRRAAAACRLERGDTVVEMGCGTGANLPYLREQVGPEGTVIGIDFTRPVLERARVMIADRGYENVHVVRGDATEPPFAAVADVGLGSSISAGSGTGTDTDTDTGTSDDENGDGTDIDALLATFVVGMLDDPAGAVDHWCDLVGPGGHVVLANAARCDDDRWYSFPVNAVFRAIVVLSTPPTTKLRYEREPHLRLDDRIDAAHTQLRENSRAVADETLVFGVVKLTGGELPT</sequence>
<dbReference type="AlphaFoldDB" id="M0A8N4"/>
<dbReference type="RefSeq" id="WP_006169011.1">
    <property type="nucleotide sequence ID" value="NZ_AOIN01000092.1"/>
</dbReference>
<feature type="region of interest" description="Disordered" evidence="1">
    <location>
        <begin position="1"/>
        <end position="27"/>
    </location>
</feature>
<name>M0A8N4_9EURY</name>
<dbReference type="Proteomes" id="UP000011693">
    <property type="component" value="Unassembled WGS sequence"/>
</dbReference>
<organism evidence="2 3">
    <name type="scientific">Natrialba chahannaoensis JCM 10990</name>
    <dbReference type="NCBI Taxonomy" id="1227492"/>
    <lineage>
        <taxon>Archaea</taxon>
        <taxon>Methanobacteriati</taxon>
        <taxon>Methanobacteriota</taxon>
        <taxon>Stenosarchaea group</taxon>
        <taxon>Halobacteria</taxon>
        <taxon>Halobacteriales</taxon>
        <taxon>Natrialbaceae</taxon>
        <taxon>Natrialba</taxon>
    </lineage>
</organism>
<feature type="compositionally biased region" description="Acidic residues" evidence="1">
    <location>
        <begin position="155"/>
        <end position="168"/>
    </location>
</feature>